<evidence type="ECO:0000256" key="2">
    <source>
        <dbReference type="ARBA" id="ARBA00023315"/>
    </source>
</evidence>
<keyword evidence="2" id="KW-0012">Acyltransferase</keyword>
<dbReference type="GO" id="GO:0007064">
    <property type="term" value="P:mitotic sister chromatid cohesion"/>
    <property type="evidence" value="ECO:0007669"/>
    <property type="project" value="TreeGrafter"/>
</dbReference>
<evidence type="ECO:0000256" key="1">
    <source>
        <dbReference type="ARBA" id="ARBA00022679"/>
    </source>
</evidence>
<dbReference type="FunFam" id="3.40.630.30:FF:000006">
    <property type="entry name" value="Putative n-alpha-acetyltransferase 50"/>
    <property type="match status" value="1"/>
</dbReference>
<gene>
    <name evidence="4" type="ORF">ACHHYP_03854</name>
</gene>
<reference evidence="4 5" key="1">
    <citation type="journal article" date="2014" name="Genome Biol. Evol.">
        <title>The secreted proteins of Achlya hypogyna and Thraustotheca clavata identify the ancestral oomycete secretome and reveal gene acquisitions by horizontal gene transfer.</title>
        <authorList>
            <person name="Misner I."/>
            <person name="Blouin N."/>
            <person name="Leonard G."/>
            <person name="Richards T.A."/>
            <person name="Lane C.E."/>
        </authorList>
    </citation>
    <scope>NUCLEOTIDE SEQUENCE [LARGE SCALE GENOMIC DNA]</scope>
    <source>
        <strain evidence="4 5">ATCC 48635</strain>
    </source>
</reference>
<keyword evidence="1 4" id="KW-0808">Transferase</keyword>
<dbReference type="PROSITE" id="PS51186">
    <property type="entry name" value="GNAT"/>
    <property type="match status" value="1"/>
</dbReference>
<dbReference type="SUPFAM" id="SSF55729">
    <property type="entry name" value="Acyl-CoA N-acyltransferases (Nat)"/>
    <property type="match status" value="1"/>
</dbReference>
<comment type="caution">
    <text evidence="4">The sequence shown here is derived from an EMBL/GenBank/DDBJ whole genome shotgun (WGS) entry which is preliminary data.</text>
</comment>
<protein>
    <submittedName>
        <fullName evidence="4">Acetyltransferase, GNAT family protein</fullName>
    </submittedName>
</protein>
<dbReference type="EMBL" id="JNBR01000469">
    <property type="protein sequence ID" value="OQR92283.1"/>
    <property type="molecule type" value="Genomic_DNA"/>
</dbReference>
<sequence length="163" mass="18493">MEPASRPTFGPITTTNVGMLRVLNTVIFPVHYNDNFYIDIVETPRGLSKYGYIDGMAVGAICCRIETTHQGRERVYIMTLGVLAAYRQQHVGTALLESVLEYCAATGMDHIYLHVQTSNAAAIRFYLRLGFKITQTIHNYYKHIEPPDCYILAKSFPKSWRSP</sequence>
<evidence type="ECO:0000259" key="3">
    <source>
        <dbReference type="PROSITE" id="PS51186"/>
    </source>
</evidence>
<dbReference type="PANTHER" id="PTHR42919">
    <property type="entry name" value="N-ALPHA-ACETYLTRANSFERASE"/>
    <property type="match status" value="1"/>
</dbReference>
<dbReference type="InterPro" id="IPR000182">
    <property type="entry name" value="GNAT_dom"/>
</dbReference>
<dbReference type="InterPro" id="IPR051556">
    <property type="entry name" value="N-term/lysine_N-AcTrnsfr"/>
</dbReference>
<feature type="domain" description="N-acetyltransferase" evidence="3">
    <location>
        <begin position="7"/>
        <end position="157"/>
    </location>
</feature>
<name>A0A1V9Z2Q1_ACHHY</name>
<dbReference type="OrthoDB" id="47374at2759"/>
<dbReference type="GO" id="GO:0008080">
    <property type="term" value="F:N-acetyltransferase activity"/>
    <property type="evidence" value="ECO:0007669"/>
    <property type="project" value="TreeGrafter"/>
</dbReference>
<proteinExistence type="predicted"/>
<keyword evidence="5" id="KW-1185">Reference proteome</keyword>
<dbReference type="InterPro" id="IPR016181">
    <property type="entry name" value="Acyl_CoA_acyltransferase"/>
</dbReference>
<dbReference type="STRING" id="1202772.A0A1V9Z2Q1"/>
<dbReference type="Proteomes" id="UP000243579">
    <property type="component" value="Unassembled WGS sequence"/>
</dbReference>
<dbReference type="AlphaFoldDB" id="A0A1V9Z2Q1"/>
<dbReference type="GO" id="GO:0031415">
    <property type="term" value="C:NatA complex"/>
    <property type="evidence" value="ECO:0007669"/>
    <property type="project" value="TreeGrafter"/>
</dbReference>
<evidence type="ECO:0000313" key="4">
    <source>
        <dbReference type="EMBL" id="OQR92283.1"/>
    </source>
</evidence>
<dbReference type="Gene3D" id="3.40.630.30">
    <property type="match status" value="1"/>
</dbReference>
<evidence type="ECO:0000313" key="5">
    <source>
        <dbReference type="Proteomes" id="UP000243579"/>
    </source>
</evidence>
<dbReference type="CDD" id="cd04301">
    <property type="entry name" value="NAT_SF"/>
    <property type="match status" value="1"/>
</dbReference>
<accession>A0A1V9Z2Q1</accession>
<organism evidence="4 5">
    <name type="scientific">Achlya hypogyna</name>
    <name type="common">Oomycete</name>
    <name type="synonym">Protoachlya hypogyna</name>
    <dbReference type="NCBI Taxonomy" id="1202772"/>
    <lineage>
        <taxon>Eukaryota</taxon>
        <taxon>Sar</taxon>
        <taxon>Stramenopiles</taxon>
        <taxon>Oomycota</taxon>
        <taxon>Saprolegniomycetes</taxon>
        <taxon>Saprolegniales</taxon>
        <taxon>Achlyaceae</taxon>
        <taxon>Achlya</taxon>
    </lineage>
</organism>
<dbReference type="Pfam" id="PF00583">
    <property type="entry name" value="Acetyltransf_1"/>
    <property type="match status" value="1"/>
</dbReference>
<dbReference type="PANTHER" id="PTHR42919:SF8">
    <property type="entry name" value="N-ALPHA-ACETYLTRANSFERASE 50"/>
    <property type="match status" value="1"/>
</dbReference>